<dbReference type="AlphaFoldDB" id="A0A3M7HEI1"/>
<dbReference type="InterPro" id="IPR001347">
    <property type="entry name" value="SIS_dom"/>
</dbReference>
<evidence type="ECO:0000256" key="4">
    <source>
        <dbReference type="ARBA" id="ARBA00023002"/>
    </source>
</evidence>
<dbReference type="InterPro" id="IPR046348">
    <property type="entry name" value="SIS_dom_sf"/>
</dbReference>
<dbReference type="InterPro" id="IPR011008">
    <property type="entry name" value="Dimeric_a/b-barrel"/>
</dbReference>
<evidence type="ECO:0000256" key="6">
    <source>
        <dbReference type="SAM" id="MobiDB-lite"/>
    </source>
</evidence>
<dbReference type="GO" id="GO:0046872">
    <property type="term" value="F:metal ion binding"/>
    <property type="evidence" value="ECO:0007669"/>
    <property type="project" value="UniProtKB-KW"/>
</dbReference>
<dbReference type="Pfam" id="PF20628">
    <property type="entry name" value="Dyp_perox_C"/>
    <property type="match status" value="1"/>
</dbReference>
<accession>A0A3M7HEI1</accession>
<dbReference type="InterPro" id="IPR048328">
    <property type="entry name" value="Dyp_perox_C"/>
</dbReference>
<evidence type="ECO:0000256" key="1">
    <source>
        <dbReference type="ARBA" id="ARBA00001970"/>
    </source>
</evidence>
<keyword evidence="3" id="KW-0479">Metal-binding</keyword>
<gene>
    <name evidence="8" type="ORF">D0862_02917</name>
</gene>
<evidence type="ECO:0000256" key="3">
    <source>
        <dbReference type="ARBA" id="ARBA00022723"/>
    </source>
</evidence>
<comment type="cofactor">
    <cofactor evidence="1">
        <name>heme b</name>
        <dbReference type="ChEBI" id="CHEBI:60344"/>
    </cofactor>
</comment>
<protein>
    <recommendedName>
        <fullName evidence="7">SIS domain-containing protein</fullName>
    </recommendedName>
</protein>
<keyword evidence="5" id="KW-0408">Iron</keyword>
<dbReference type="Pfam" id="PF21105">
    <property type="entry name" value="DyP_N"/>
    <property type="match status" value="1"/>
</dbReference>
<dbReference type="GO" id="GO:0004601">
    <property type="term" value="F:peroxidase activity"/>
    <property type="evidence" value="ECO:0007669"/>
    <property type="project" value="UniProtKB-KW"/>
</dbReference>
<dbReference type="EMBL" id="QWIQ01000058">
    <property type="protein sequence ID" value="RMZ11577.1"/>
    <property type="molecule type" value="Genomic_DNA"/>
</dbReference>
<feature type="domain" description="SIS" evidence="7">
    <location>
        <begin position="568"/>
        <end position="727"/>
    </location>
</feature>
<organism evidence="8 9">
    <name type="scientific">Hortaea werneckii</name>
    <name type="common">Black yeast</name>
    <name type="synonym">Cladosporium werneckii</name>
    <dbReference type="NCBI Taxonomy" id="91943"/>
    <lineage>
        <taxon>Eukaryota</taxon>
        <taxon>Fungi</taxon>
        <taxon>Dikarya</taxon>
        <taxon>Ascomycota</taxon>
        <taxon>Pezizomycotina</taxon>
        <taxon>Dothideomycetes</taxon>
        <taxon>Dothideomycetidae</taxon>
        <taxon>Mycosphaerellales</taxon>
        <taxon>Teratosphaeriaceae</taxon>
        <taxon>Hortaea</taxon>
    </lineage>
</organism>
<dbReference type="PANTHER" id="PTHR38418:SF2">
    <property type="entry name" value="SUGAR ISOMERASE, KPSF_GUTQ (AFU_ORTHOLOGUE AFUA_6G08860)"/>
    <property type="match status" value="1"/>
</dbReference>
<dbReference type="VEuPathDB" id="FungiDB:BTJ68_13592"/>
<feature type="region of interest" description="Disordered" evidence="6">
    <location>
        <begin position="671"/>
        <end position="701"/>
    </location>
</feature>
<feature type="region of interest" description="Disordered" evidence="6">
    <location>
        <begin position="730"/>
        <end position="782"/>
    </location>
</feature>
<feature type="compositionally biased region" description="Basic and acidic residues" evidence="6">
    <location>
        <begin position="752"/>
        <end position="766"/>
    </location>
</feature>
<dbReference type="PANTHER" id="PTHR38418">
    <property type="entry name" value="SUGAR ISOMERASE, KPSF/GUTQ (AFU_ORTHOLOGUE AFUA_6G08860)"/>
    <property type="match status" value="1"/>
</dbReference>
<dbReference type="InterPro" id="IPR049509">
    <property type="entry name" value="DyP_N"/>
</dbReference>
<reference evidence="8 9" key="1">
    <citation type="journal article" date="2018" name="BMC Genomics">
        <title>Genomic evidence for intraspecific hybridization in a clonal and extremely halotolerant yeast.</title>
        <authorList>
            <person name="Gostincar C."/>
            <person name="Stajich J.E."/>
            <person name="Zupancic J."/>
            <person name="Zalar P."/>
            <person name="Gunde-Cimerman N."/>
        </authorList>
    </citation>
    <scope>NUCLEOTIDE SEQUENCE [LARGE SCALE GENOMIC DNA]</scope>
    <source>
        <strain evidence="8 9">EXF-171</strain>
    </source>
</reference>
<evidence type="ECO:0000313" key="8">
    <source>
        <dbReference type="EMBL" id="RMZ11577.1"/>
    </source>
</evidence>
<feature type="region of interest" description="Disordered" evidence="6">
    <location>
        <begin position="462"/>
        <end position="523"/>
    </location>
</feature>
<dbReference type="GO" id="GO:1901135">
    <property type="term" value="P:carbohydrate derivative metabolic process"/>
    <property type="evidence" value="ECO:0007669"/>
    <property type="project" value="InterPro"/>
</dbReference>
<evidence type="ECO:0000259" key="7">
    <source>
        <dbReference type="PROSITE" id="PS51464"/>
    </source>
</evidence>
<dbReference type="SUPFAM" id="SSF54909">
    <property type="entry name" value="Dimeric alpha+beta barrel"/>
    <property type="match status" value="1"/>
</dbReference>
<dbReference type="SUPFAM" id="SSF53697">
    <property type="entry name" value="SIS domain"/>
    <property type="match status" value="1"/>
</dbReference>
<evidence type="ECO:0000313" key="9">
    <source>
        <dbReference type="Proteomes" id="UP000281468"/>
    </source>
</evidence>
<keyword evidence="4" id="KW-0560">Oxidoreductase</keyword>
<sequence>MASPGKLQLDNIQGDILLNGLPKKAEIFLFFEITDPKTFCSKLKQVADEINHTAHTSSSRDKIGKKNGTGIVEMAGANIAFSFRGLQKMASVLGNLDLKTQDATFEAGMKKGAAALHDPLKAGSTSEPAWEEAFGAPQNLHGVLFAAGSAQKNCQEKLDKIKNIFGASMKVISTVSGKVRPGEMKGHEHLGFLDGISEPAVQGIDTAIPPGQDTIPQGVILCNRPGDGAGHPAWMTDGSFLCFRKLKQNVSDWNKFLVDASNQLGTWSDQLGARLIGRWKSGCPVELSPEFDDAAIGADVKRNNKFEFTPNSNFKCPFGAHIRKMNPRGDLGRGVVNQFRVLRRGIPYGEELKDDPNGERGLLFVCYQSNISQGFQFLQQTWANAPGFRVEGAGLDAVMGQDSSNKTVDMKGLFPQNKDKPLALSGINRFVVPKGGEYFFSPSMSALRTTLSTLKAKGDLRRYSLPSSSRPTGLLTPQTSEDSIDLPSPKRAKKEPAIPSPSPRIPFEQQSTGETNPEEPEALSCPSTLLTRATHVLATEAAALTSLATLYSTSASAQTALAQTCQLTLTAHRTGGRLIACGVGKSAYIAQKLVATCKSLSIRASFLHACEAVHGDLGDVTERDVVVFVSFSGKTPELVNLLPFLPRGCKVVALTGQREAGECRLLDGRREGEVEGEGGEATGVLLPGPIPEKEEESFGVGAPTTSTTVALAVADMLALTLAEELHRGKTGETFKRNHPGGAIGAQTLLEGSEAKKQSRRQDRLGEPELCTPPASLSGSDDG</sequence>
<dbReference type="Proteomes" id="UP000281468">
    <property type="component" value="Unassembled WGS sequence"/>
</dbReference>
<comment type="caution">
    <text evidence="8">The sequence shown here is derived from an EMBL/GenBank/DDBJ whole genome shotgun (WGS) entry which is preliminary data.</text>
</comment>
<evidence type="ECO:0000256" key="2">
    <source>
        <dbReference type="ARBA" id="ARBA00022559"/>
    </source>
</evidence>
<dbReference type="GO" id="GO:0097367">
    <property type="term" value="F:carbohydrate derivative binding"/>
    <property type="evidence" value="ECO:0007669"/>
    <property type="project" value="InterPro"/>
</dbReference>
<dbReference type="NCBIfam" id="TIGR01413">
    <property type="entry name" value="Dyp_perox_fam"/>
    <property type="match status" value="1"/>
</dbReference>
<dbReference type="InterPro" id="IPR006314">
    <property type="entry name" value="Dyp_peroxidase"/>
</dbReference>
<dbReference type="Gene3D" id="3.40.50.10490">
    <property type="entry name" value="Glucose-6-phosphate isomerase like protein, domain 1"/>
    <property type="match status" value="1"/>
</dbReference>
<dbReference type="VEuPathDB" id="FungiDB:BTJ68_13591"/>
<dbReference type="PROSITE" id="PS51464">
    <property type="entry name" value="SIS"/>
    <property type="match status" value="1"/>
</dbReference>
<name>A0A3M7HEI1_HORWE</name>
<proteinExistence type="predicted"/>
<evidence type="ECO:0000256" key="5">
    <source>
        <dbReference type="ARBA" id="ARBA00023004"/>
    </source>
</evidence>
<dbReference type="GO" id="GO:0020037">
    <property type="term" value="F:heme binding"/>
    <property type="evidence" value="ECO:0007669"/>
    <property type="project" value="InterPro"/>
</dbReference>
<dbReference type="Pfam" id="PF01380">
    <property type="entry name" value="SIS"/>
    <property type="match status" value="1"/>
</dbReference>
<keyword evidence="2" id="KW-0575">Peroxidase</keyword>
<dbReference type="PROSITE" id="PS51404">
    <property type="entry name" value="DYP_PEROXIDASE"/>
    <property type="match status" value="1"/>
</dbReference>